<keyword evidence="8 11" id="KW-0521">NADP</keyword>
<comment type="function">
    <text evidence="11">Catalyzes the anti-1,4-elimination of the C-3 phosphate and the C-6 proR hydrogen from 5-enolpyruvylshikimate-3-phosphate (EPSP) to yield chorismate, which is the branch point compound that serves as the starting substrate for the three terminal pathways of aromatic amino acid biosynthesis. This reaction introduces a second double bond into the aromatic ring system.</text>
</comment>
<dbReference type="NCBIfam" id="NF003793">
    <property type="entry name" value="PRK05382.1"/>
    <property type="match status" value="1"/>
</dbReference>
<dbReference type="SMR" id="D5HAZ5"/>
<evidence type="ECO:0000256" key="10">
    <source>
        <dbReference type="ARBA" id="ARBA00023239"/>
    </source>
</evidence>
<dbReference type="GO" id="GO:0009423">
    <property type="term" value="P:chorismate biosynthetic process"/>
    <property type="evidence" value="ECO:0007669"/>
    <property type="project" value="UniProtKB-UniRule"/>
</dbReference>
<reference evidence="14 15" key="1">
    <citation type="journal article" date="2010" name="ISME J.">
        <title>Fine-scale evolution: genomic, phenotypic and ecological differentiation in two coexisting Salinibacter ruber strains.</title>
        <authorList>
            <person name="Pena A."/>
            <person name="Teeling H."/>
            <person name="Huerta-Cepas J."/>
            <person name="Santos F."/>
            <person name="Yarza P."/>
            <person name="Brito-Echeverria J."/>
            <person name="Lucio M."/>
            <person name="Schmitt-Kopplin P."/>
            <person name="Meseguer I."/>
            <person name="Schenowitz C."/>
            <person name="Dossat C."/>
            <person name="Barbe V."/>
            <person name="Dopazo J."/>
            <person name="Rossello-Mora R."/>
            <person name="Schuler M."/>
            <person name="Glockner F.O."/>
            <person name="Amann R."/>
            <person name="Gabaldon T."/>
            <person name="Anton J."/>
        </authorList>
    </citation>
    <scope>NUCLEOTIDE SEQUENCE [LARGE SCALE GENOMIC DNA]</scope>
    <source>
        <strain evidence="14 15">M8</strain>
    </source>
</reference>
<dbReference type="EMBL" id="FP565814">
    <property type="protein sequence ID" value="CBH25200.1"/>
    <property type="molecule type" value="Genomic_DNA"/>
</dbReference>
<name>D5HAZ5_SALRM</name>
<dbReference type="Proteomes" id="UP000000933">
    <property type="component" value="Chromosome"/>
</dbReference>
<feature type="binding site" evidence="11">
    <location>
        <position position="338"/>
    </location>
    <ligand>
        <name>FMN</name>
        <dbReference type="ChEBI" id="CHEBI:58210"/>
    </ligand>
</feature>
<keyword evidence="5 11" id="KW-0285">Flavoprotein</keyword>
<dbReference type="EC" id="4.2.3.5" evidence="3 11"/>
<evidence type="ECO:0000256" key="13">
    <source>
        <dbReference type="SAM" id="MobiDB-lite"/>
    </source>
</evidence>
<dbReference type="AlphaFoldDB" id="D5HAZ5"/>
<dbReference type="Pfam" id="PF01264">
    <property type="entry name" value="Chorismate_synt"/>
    <property type="match status" value="1"/>
</dbReference>
<evidence type="ECO:0000256" key="6">
    <source>
        <dbReference type="ARBA" id="ARBA00022643"/>
    </source>
</evidence>
<evidence type="ECO:0000256" key="4">
    <source>
        <dbReference type="ARBA" id="ARBA00022605"/>
    </source>
</evidence>
<evidence type="ECO:0000256" key="2">
    <source>
        <dbReference type="ARBA" id="ARBA00008014"/>
    </source>
</evidence>
<evidence type="ECO:0000256" key="3">
    <source>
        <dbReference type="ARBA" id="ARBA00013036"/>
    </source>
</evidence>
<comment type="catalytic activity">
    <reaction evidence="11 12">
        <text>5-O-(1-carboxyvinyl)-3-phosphoshikimate = chorismate + phosphate</text>
        <dbReference type="Rhea" id="RHEA:21020"/>
        <dbReference type="ChEBI" id="CHEBI:29748"/>
        <dbReference type="ChEBI" id="CHEBI:43474"/>
        <dbReference type="ChEBI" id="CHEBI:57701"/>
        <dbReference type="EC" id="4.2.3.5"/>
    </reaction>
</comment>
<keyword evidence="9 11" id="KW-0057">Aromatic amino acid biosynthesis</keyword>
<dbReference type="GO" id="GO:0008652">
    <property type="term" value="P:amino acid biosynthetic process"/>
    <property type="evidence" value="ECO:0007669"/>
    <property type="project" value="UniProtKB-KW"/>
</dbReference>
<dbReference type="PIRSF" id="PIRSF001456">
    <property type="entry name" value="Chorismate_synth"/>
    <property type="match status" value="1"/>
</dbReference>
<dbReference type="GO" id="GO:0009073">
    <property type="term" value="P:aromatic amino acid family biosynthetic process"/>
    <property type="evidence" value="ECO:0007669"/>
    <property type="project" value="UniProtKB-KW"/>
</dbReference>
<evidence type="ECO:0000313" key="15">
    <source>
        <dbReference type="Proteomes" id="UP000000933"/>
    </source>
</evidence>
<dbReference type="NCBIfam" id="TIGR00033">
    <property type="entry name" value="aroC"/>
    <property type="match status" value="1"/>
</dbReference>
<feature type="binding site" evidence="11">
    <location>
        <begin position="291"/>
        <end position="292"/>
    </location>
    <ligand>
        <name>FMN</name>
        <dbReference type="ChEBI" id="CHEBI:58210"/>
    </ligand>
</feature>
<dbReference type="HAMAP" id="MF_00300">
    <property type="entry name" value="Chorismate_synth"/>
    <property type="match status" value="1"/>
</dbReference>
<feature type="binding site" evidence="11">
    <location>
        <position position="65"/>
    </location>
    <ligand>
        <name>NADP(+)</name>
        <dbReference type="ChEBI" id="CHEBI:58349"/>
    </ligand>
</feature>
<feature type="binding site" evidence="11">
    <location>
        <position position="379"/>
    </location>
    <ligand>
        <name>FMN</name>
        <dbReference type="ChEBI" id="CHEBI:58210"/>
    </ligand>
</feature>
<comment type="cofactor">
    <cofactor evidence="11 12">
        <name>FMNH2</name>
        <dbReference type="ChEBI" id="CHEBI:57618"/>
    </cofactor>
    <text evidence="11 12">Reduced FMN (FMNH(2)).</text>
</comment>
<dbReference type="FunFam" id="3.60.150.10:FF:000002">
    <property type="entry name" value="Chorismate synthase"/>
    <property type="match status" value="1"/>
</dbReference>
<dbReference type="InterPro" id="IPR000453">
    <property type="entry name" value="Chorismate_synth"/>
</dbReference>
<feature type="binding site" evidence="11">
    <location>
        <begin position="353"/>
        <end position="357"/>
    </location>
    <ligand>
        <name>FMN</name>
        <dbReference type="ChEBI" id="CHEBI:58210"/>
    </ligand>
</feature>
<evidence type="ECO:0000256" key="8">
    <source>
        <dbReference type="ARBA" id="ARBA00022857"/>
    </source>
</evidence>
<evidence type="ECO:0000256" key="11">
    <source>
        <dbReference type="HAMAP-Rule" id="MF_00300"/>
    </source>
</evidence>
<feature type="region of interest" description="Disordered" evidence="13">
    <location>
        <begin position="362"/>
        <end position="382"/>
    </location>
</feature>
<dbReference type="PANTHER" id="PTHR21085:SF0">
    <property type="entry name" value="CHORISMATE SYNTHASE"/>
    <property type="match status" value="1"/>
</dbReference>
<dbReference type="PROSITE" id="PS00787">
    <property type="entry name" value="CHORISMATE_SYNTHASE_1"/>
    <property type="match status" value="1"/>
</dbReference>
<accession>D5HAZ5</accession>
<feature type="binding site" evidence="11">
    <location>
        <position position="71"/>
    </location>
    <ligand>
        <name>NADP(+)</name>
        <dbReference type="ChEBI" id="CHEBI:58349"/>
    </ligand>
</feature>
<dbReference type="KEGG" id="srm:SRM_02279"/>
<dbReference type="PATRIC" id="fig|761659.10.peg.2483"/>
<proteinExistence type="inferred from homology"/>
<dbReference type="InterPro" id="IPR035904">
    <property type="entry name" value="Chorismate_synth_AroC_sf"/>
</dbReference>
<dbReference type="GO" id="GO:0010181">
    <property type="term" value="F:FMN binding"/>
    <property type="evidence" value="ECO:0007669"/>
    <property type="project" value="TreeGrafter"/>
</dbReference>
<evidence type="ECO:0000256" key="9">
    <source>
        <dbReference type="ARBA" id="ARBA00023141"/>
    </source>
</evidence>
<evidence type="ECO:0000313" key="14">
    <source>
        <dbReference type="EMBL" id="CBH25200.1"/>
    </source>
</evidence>
<comment type="similarity">
    <text evidence="2 11 12">Belongs to the chorismate synthase family.</text>
</comment>
<organism evidence="14 15">
    <name type="scientific">Salinibacter ruber (strain M8)</name>
    <dbReference type="NCBI Taxonomy" id="761659"/>
    <lineage>
        <taxon>Bacteria</taxon>
        <taxon>Pseudomonadati</taxon>
        <taxon>Rhodothermota</taxon>
        <taxon>Rhodothermia</taxon>
        <taxon>Rhodothermales</taxon>
        <taxon>Salinibacteraceae</taxon>
        <taxon>Salinibacter</taxon>
    </lineage>
</organism>
<feature type="region of interest" description="Disordered" evidence="13">
    <location>
        <begin position="308"/>
        <end position="345"/>
    </location>
</feature>
<keyword evidence="4 11" id="KW-0028">Amino-acid biosynthesis</keyword>
<dbReference type="UniPathway" id="UPA00053">
    <property type="reaction ID" value="UER00090"/>
</dbReference>
<evidence type="ECO:0000256" key="7">
    <source>
        <dbReference type="ARBA" id="ARBA00022827"/>
    </source>
</evidence>
<comment type="subunit">
    <text evidence="11">Homotetramer.</text>
</comment>
<dbReference type="GO" id="GO:0004107">
    <property type="term" value="F:chorismate synthase activity"/>
    <property type="evidence" value="ECO:0007669"/>
    <property type="project" value="UniProtKB-UniRule"/>
</dbReference>
<dbReference type="SUPFAM" id="SSF103263">
    <property type="entry name" value="Chorismate synthase, AroC"/>
    <property type="match status" value="1"/>
</dbReference>
<protein>
    <recommendedName>
        <fullName evidence="3 11">Chorismate synthase</fullName>
        <shortName evidence="11">CS</shortName>
        <ecNumber evidence="3 11">4.2.3.5</ecNumber>
    </recommendedName>
    <alternativeName>
        <fullName evidence="11">5-enolpyruvylshikimate-3-phosphate phospholyase</fullName>
    </alternativeName>
</protein>
<evidence type="ECO:0000256" key="5">
    <source>
        <dbReference type="ARBA" id="ARBA00022630"/>
    </source>
</evidence>
<dbReference type="Gene3D" id="3.60.150.10">
    <property type="entry name" value="Chorismate synthase AroC"/>
    <property type="match status" value="1"/>
</dbReference>
<dbReference type="PANTHER" id="PTHR21085">
    <property type="entry name" value="CHORISMATE SYNTHASE"/>
    <property type="match status" value="1"/>
</dbReference>
<feature type="binding site" evidence="11">
    <location>
        <begin position="158"/>
        <end position="160"/>
    </location>
    <ligand>
        <name>FMN</name>
        <dbReference type="ChEBI" id="CHEBI:58210"/>
    </ligand>
</feature>
<evidence type="ECO:0000256" key="1">
    <source>
        <dbReference type="ARBA" id="ARBA00005044"/>
    </source>
</evidence>
<evidence type="ECO:0000256" key="12">
    <source>
        <dbReference type="RuleBase" id="RU000605"/>
    </source>
</evidence>
<keyword evidence="6 11" id="KW-0288">FMN</keyword>
<keyword evidence="7 11" id="KW-0274">FAD</keyword>
<dbReference type="GO" id="GO:0005829">
    <property type="term" value="C:cytosol"/>
    <property type="evidence" value="ECO:0007669"/>
    <property type="project" value="TreeGrafter"/>
</dbReference>
<reference evidence="15" key="2">
    <citation type="submission" date="2010-04" db="EMBL/GenBank/DDBJ databases">
        <title>Genome sequence of Salinibacter ruber M8.</title>
        <authorList>
            <consortium name="Genoscope"/>
        </authorList>
    </citation>
    <scope>NUCLEOTIDE SEQUENCE [LARGE SCALE GENOMIC DNA]</scope>
    <source>
        <strain evidence="15">M8</strain>
    </source>
</reference>
<keyword evidence="10 11" id="KW-0456">Lyase</keyword>
<gene>
    <name evidence="11 14" type="primary">aroC</name>
    <name evidence="14" type="ordered locus">SRM_02279</name>
</gene>
<dbReference type="HOGENOM" id="CLU_034547_2_0_10"/>
<dbReference type="CDD" id="cd07304">
    <property type="entry name" value="Chorismate_synthase"/>
    <property type="match status" value="1"/>
</dbReference>
<sequence>MKRPPSDGRVFVLSPILIPMFNDHSMLRYLTAGESHGEAIIGVLEGAPAQLPLTPDDINEHLARRWLGYGRGGRSKIENDTVHIYSGVRFGKTLGSPISFRIDNGAYEKDKAGWPEKMAIEGEPPEDMEKVTMPRPGHADLAGKQKYEHDDMRPVIDRSSARETAMRVACCSVARRLLNEFGIEVGSHVVRIGDVGFDEPEEWADRRNALIEEGGGASALYETADESATRMIDDGMTERCVEHIDQTKKDRDSLGGVYEVVVTGVPPGLGSYVHWDRRLDGQLVQAICSIQAQKAAEVGDGFFNAHRPGSQVHDPIEPREDGAQAYPRRTNHAGGTEGGTTTGMPLVVRGYMKPIPTLIKPLDSVDTATGEPEPTRYERSDITSVPAASTVAEATVAYTVANAFLRKYGGDSVPAIRRHVEADRAAPNE</sequence>
<dbReference type="InterPro" id="IPR020541">
    <property type="entry name" value="Chorismate_synthase_CS"/>
</dbReference>
<comment type="pathway">
    <text evidence="1 11 12">Metabolic intermediate biosynthesis; chorismate biosynthesis; chorismate from D-erythrose 4-phosphate and phosphoenolpyruvate: step 7/7.</text>
</comment>